<feature type="coiled-coil region" evidence="1">
    <location>
        <begin position="62"/>
        <end position="89"/>
    </location>
</feature>
<evidence type="ECO:0000313" key="3">
    <source>
        <dbReference type="Proteomes" id="UP001177003"/>
    </source>
</evidence>
<dbReference type="EMBL" id="OX465080">
    <property type="protein sequence ID" value="CAI9280108.1"/>
    <property type="molecule type" value="Genomic_DNA"/>
</dbReference>
<protein>
    <submittedName>
        <fullName evidence="2">Uncharacterized protein</fullName>
    </submittedName>
</protein>
<accession>A0AA36E2R7</accession>
<evidence type="ECO:0000256" key="1">
    <source>
        <dbReference type="SAM" id="Coils"/>
    </source>
</evidence>
<gene>
    <name evidence="2" type="ORF">LSALG_LOCUS19869</name>
</gene>
<dbReference type="Proteomes" id="UP001177003">
    <property type="component" value="Chromosome 4"/>
</dbReference>
<keyword evidence="3" id="KW-1185">Reference proteome</keyword>
<dbReference type="AlphaFoldDB" id="A0AA36E2R7"/>
<name>A0AA36E2R7_LACSI</name>
<proteinExistence type="predicted"/>
<keyword evidence="1" id="KW-0175">Coiled coil</keyword>
<sequence>MLPPSLLLFLGAMMKAQVKNNPWFIEKGAVIQLIMQLLRLFYLVAELEKVFPIIGMVPEDEVDKMRNELVVLQNERAILERNLAGYRDMEEVVAMLKASITSLELDNTGFLDKIAMLEHGVRKLKSDLNESTLKNTYL</sequence>
<organism evidence="2 3">
    <name type="scientific">Lactuca saligna</name>
    <name type="common">Willowleaf lettuce</name>
    <dbReference type="NCBI Taxonomy" id="75948"/>
    <lineage>
        <taxon>Eukaryota</taxon>
        <taxon>Viridiplantae</taxon>
        <taxon>Streptophyta</taxon>
        <taxon>Embryophyta</taxon>
        <taxon>Tracheophyta</taxon>
        <taxon>Spermatophyta</taxon>
        <taxon>Magnoliopsida</taxon>
        <taxon>eudicotyledons</taxon>
        <taxon>Gunneridae</taxon>
        <taxon>Pentapetalae</taxon>
        <taxon>asterids</taxon>
        <taxon>campanulids</taxon>
        <taxon>Asterales</taxon>
        <taxon>Asteraceae</taxon>
        <taxon>Cichorioideae</taxon>
        <taxon>Cichorieae</taxon>
        <taxon>Lactucinae</taxon>
        <taxon>Lactuca</taxon>
    </lineage>
</organism>
<evidence type="ECO:0000313" key="2">
    <source>
        <dbReference type="EMBL" id="CAI9280108.1"/>
    </source>
</evidence>
<reference evidence="2" key="1">
    <citation type="submission" date="2023-04" db="EMBL/GenBank/DDBJ databases">
        <authorList>
            <person name="Vijverberg K."/>
            <person name="Xiong W."/>
            <person name="Schranz E."/>
        </authorList>
    </citation>
    <scope>NUCLEOTIDE SEQUENCE</scope>
</reference>